<dbReference type="OrthoDB" id="25818at2759"/>
<dbReference type="GeneID" id="34566392"/>
<comment type="caution">
    <text evidence="2">The sequence shown here is derived from an EMBL/GenBank/DDBJ whole genome shotgun (WGS) entry which is preliminary data.</text>
</comment>
<dbReference type="Proteomes" id="UP000176998">
    <property type="component" value="Unassembled WGS sequence"/>
</dbReference>
<dbReference type="AlphaFoldDB" id="A0A1G4AQS0"/>
<proteinExistence type="predicted"/>
<dbReference type="RefSeq" id="XP_022468619.1">
    <property type="nucleotide sequence ID" value="XM_022624882.1"/>
</dbReference>
<protein>
    <submittedName>
        <fullName evidence="2">C6 zinc finger protein</fullName>
    </submittedName>
</protein>
<dbReference type="EMBL" id="MJBS01000185">
    <property type="protein sequence ID" value="OHE91446.1"/>
    <property type="molecule type" value="Genomic_DNA"/>
</dbReference>
<name>A0A1G4AQS0_9PEZI</name>
<dbReference type="InterPro" id="IPR021858">
    <property type="entry name" value="Fun_TF"/>
</dbReference>
<keyword evidence="3" id="KW-1185">Reference proteome</keyword>
<evidence type="ECO:0000313" key="3">
    <source>
        <dbReference type="Proteomes" id="UP000176998"/>
    </source>
</evidence>
<accession>A0A1G4AQS0</accession>
<sequence>MQGRLSTINFQTILDEAETFFRGLDLDAIQYPTPHSEWRQLAEAYRHACLLRTIRWPNTFAISCEDSRIKSSVSAILDCCANVAMGSPFYKRLLFPLFLAATETSESHQIHYASLCIENIRRSTGFQHKAMMEVLDGVWEERRLKTRGWTNVPWMEFTCSESIQQQHAYLFF</sequence>
<organism evidence="2 3">
    <name type="scientific">Colletotrichum orchidophilum</name>
    <dbReference type="NCBI Taxonomy" id="1209926"/>
    <lineage>
        <taxon>Eukaryota</taxon>
        <taxon>Fungi</taxon>
        <taxon>Dikarya</taxon>
        <taxon>Ascomycota</taxon>
        <taxon>Pezizomycotina</taxon>
        <taxon>Sordariomycetes</taxon>
        <taxon>Hypocreomycetidae</taxon>
        <taxon>Glomerellales</taxon>
        <taxon>Glomerellaceae</taxon>
        <taxon>Colletotrichum</taxon>
    </lineage>
</organism>
<dbReference type="Pfam" id="PF11951">
    <property type="entry name" value="Fungal_trans_2"/>
    <property type="match status" value="1"/>
</dbReference>
<gene>
    <name evidence="2" type="ORF">CORC01_13265</name>
</gene>
<evidence type="ECO:0000256" key="1">
    <source>
        <dbReference type="ARBA" id="ARBA00023242"/>
    </source>
</evidence>
<evidence type="ECO:0000313" key="2">
    <source>
        <dbReference type="EMBL" id="OHE91446.1"/>
    </source>
</evidence>
<keyword evidence="1" id="KW-0539">Nucleus</keyword>
<dbReference type="STRING" id="1209926.A0A1G4AQS0"/>
<reference evidence="2 3" key="1">
    <citation type="submission" date="2016-09" db="EMBL/GenBank/DDBJ databases">
        <authorList>
            <person name="Capua I."/>
            <person name="De Benedictis P."/>
            <person name="Joannis T."/>
            <person name="Lombin L.H."/>
            <person name="Cattoli G."/>
        </authorList>
    </citation>
    <scope>NUCLEOTIDE SEQUENCE [LARGE SCALE GENOMIC DNA]</scope>
    <source>
        <strain evidence="2 3">IMI 309357</strain>
    </source>
</reference>